<dbReference type="InterPro" id="IPR005174">
    <property type="entry name" value="KIB1-4_b-propeller"/>
</dbReference>
<accession>M8BZR8</accession>
<name>M8BZR8_AEGTA</name>
<organism evidence="2">
    <name type="scientific">Aegilops tauschii</name>
    <name type="common">Tausch's goatgrass</name>
    <name type="synonym">Aegilops squarrosa</name>
    <dbReference type="NCBI Taxonomy" id="37682"/>
    <lineage>
        <taxon>Eukaryota</taxon>
        <taxon>Viridiplantae</taxon>
        <taxon>Streptophyta</taxon>
        <taxon>Embryophyta</taxon>
        <taxon>Tracheophyta</taxon>
        <taxon>Spermatophyta</taxon>
        <taxon>Magnoliopsida</taxon>
        <taxon>Liliopsida</taxon>
        <taxon>Poales</taxon>
        <taxon>Poaceae</taxon>
        <taxon>BOP clade</taxon>
        <taxon>Pooideae</taxon>
        <taxon>Triticodae</taxon>
        <taxon>Triticeae</taxon>
        <taxon>Triticinae</taxon>
        <taxon>Aegilops</taxon>
    </lineage>
</organism>
<feature type="domain" description="KIB1-4 beta-propeller" evidence="1">
    <location>
        <begin position="96"/>
        <end position="236"/>
    </location>
</feature>
<protein>
    <recommendedName>
        <fullName evidence="1">KIB1-4 beta-propeller domain-containing protein</fullName>
    </recommendedName>
</protein>
<dbReference type="Pfam" id="PF03478">
    <property type="entry name" value="Beta-prop_KIB1-4"/>
    <property type="match status" value="1"/>
</dbReference>
<dbReference type="PANTHER" id="PTHR33165:SF105">
    <property type="entry name" value="DUF1618 DOMAIN-CONTAINING PROTEIN"/>
    <property type="match status" value="1"/>
</dbReference>
<reference evidence="2" key="1">
    <citation type="submission" date="2015-06" db="UniProtKB">
        <authorList>
            <consortium name="EnsemblPlants"/>
        </authorList>
    </citation>
    <scope>IDENTIFICATION</scope>
</reference>
<proteinExistence type="predicted"/>
<dbReference type="EnsemblPlants" id="EMT27258">
    <property type="protein sequence ID" value="EMT27258"/>
    <property type="gene ID" value="F775_11462"/>
</dbReference>
<evidence type="ECO:0000259" key="1">
    <source>
        <dbReference type="Pfam" id="PF03478"/>
    </source>
</evidence>
<sequence length="353" mass="39409">MAHQPSLMPPPAPKTTSLHHAWSSLHADLVRLLGWQVLAGDILDYVRFRVVCAHSRSSTIAPRSHGIVDPRFHPKRWFLLPEGHGLQPADVKKRFFNLCTGVFVRAWLPFLSDSYVLDSANGLLLLQRKSQDTSAIRVLHPFTGDFVELPPLMSLVRANLDMSDGTGRVDFRSVTSISVTVDGFVAVMIKLYNISRVFFATTKDQHWSVSTWNIGWYSETISSQGKLFVLDSPTTHHREQHILQIDPPRLDHHAMSSYLLPPRLIATCPTNKISAMFYMEECVSEILVIGHDANPLFKGRMLVYKVADLIMGKVVPVTSTSRKQGFGHSSIYTLVPAALRTGTNVCISPGWSG</sequence>
<dbReference type="AlphaFoldDB" id="M8BZR8"/>
<dbReference type="PANTHER" id="PTHR33165">
    <property type="entry name" value="F-BOX DOMAIN CONTAINING PROTEIN-LIKE-RELATED"/>
    <property type="match status" value="1"/>
</dbReference>
<evidence type="ECO:0000313" key="2">
    <source>
        <dbReference type="EnsemblPlants" id="EMT27258"/>
    </source>
</evidence>